<dbReference type="InterPro" id="IPR032466">
    <property type="entry name" value="Metal_Hydrolase"/>
</dbReference>
<dbReference type="PANTHER" id="PTHR46124">
    <property type="entry name" value="D-AMINOACYL-TRNA DEACYLASE"/>
    <property type="match status" value="1"/>
</dbReference>
<dbReference type="RefSeq" id="WP_166520439.1">
    <property type="nucleotide sequence ID" value="NZ_JAAABJ010000651.1"/>
</dbReference>
<evidence type="ECO:0000256" key="1">
    <source>
        <dbReference type="PIRSR" id="PIRSR005902-1"/>
    </source>
</evidence>
<proteinExistence type="predicted"/>
<dbReference type="AlphaFoldDB" id="A0A845Q1I2"/>
<dbReference type="GO" id="GO:0005829">
    <property type="term" value="C:cytosol"/>
    <property type="evidence" value="ECO:0007669"/>
    <property type="project" value="TreeGrafter"/>
</dbReference>
<dbReference type="InterPro" id="IPR001130">
    <property type="entry name" value="TatD-like"/>
</dbReference>
<keyword evidence="3" id="KW-1185">Reference proteome</keyword>
<dbReference type="SUPFAM" id="SSF51556">
    <property type="entry name" value="Metallo-dependent hydrolases"/>
    <property type="match status" value="1"/>
</dbReference>
<dbReference type="PIRSF" id="PIRSF005902">
    <property type="entry name" value="DNase_TatD"/>
    <property type="match status" value="1"/>
</dbReference>
<dbReference type="Pfam" id="PF01026">
    <property type="entry name" value="TatD_DNase"/>
    <property type="match status" value="1"/>
</dbReference>
<dbReference type="PANTHER" id="PTHR46124:SF2">
    <property type="entry name" value="D-AMINOACYL-TRNA DEACYLASE"/>
    <property type="match status" value="1"/>
</dbReference>
<gene>
    <name evidence="2" type="ORF">GNY06_12670</name>
</gene>
<dbReference type="GO" id="GO:0046872">
    <property type="term" value="F:metal ion binding"/>
    <property type="evidence" value="ECO:0007669"/>
    <property type="project" value="UniProtKB-KW"/>
</dbReference>
<feature type="binding site" evidence="1">
    <location>
        <position position="65"/>
    </location>
    <ligand>
        <name>a divalent metal cation</name>
        <dbReference type="ChEBI" id="CHEBI:60240"/>
        <label>1</label>
    </ligand>
</feature>
<dbReference type="Proteomes" id="UP000553459">
    <property type="component" value="Unassembled WGS sequence"/>
</dbReference>
<evidence type="ECO:0000313" key="3">
    <source>
        <dbReference type="Proteomes" id="UP000553459"/>
    </source>
</evidence>
<protein>
    <submittedName>
        <fullName evidence="2">Deoxyribonuclease</fullName>
    </submittedName>
</protein>
<reference evidence="2 3" key="1">
    <citation type="submission" date="2019-11" db="EMBL/GenBank/DDBJ databases">
        <title>Characterization of Elizabethkingia argenteiflava sp. nov., isolated from inner surface of Soybean Pods.</title>
        <authorList>
            <person name="Mo S."/>
        </authorList>
    </citation>
    <scope>NUCLEOTIDE SEQUENCE [LARGE SCALE GENOMIC DNA]</scope>
    <source>
        <strain evidence="2 3">YB22</strain>
    </source>
</reference>
<comment type="caution">
    <text evidence="2">The sequence shown here is derived from an EMBL/GenBank/DDBJ whole genome shotgun (WGS) entry which is preliminary data.</text>
</comment>
<accession>A0A845Q1I2</accession>
<sequence>MIFDFHHHHKSFIYRGIYNRGVGEFFSSSPYSIGLHPHDIKQNWKKQMKQVYEISKQNTCIALGECGLDALAPTSNGEQIKVFEAHITQAEALKKPIIIHCVRRHHEVMNICKDLCIPKIIHGFNKKDRIAELLLSHGFYLSFGASLMNSISLQTIFKNLPEESFVLETDTAHLDIQILYEKAAQLRGVSVGDLEYMIDNNLKNIFGW</sequence>
<name>A0A845Q1I2_9FLAO</name>
<feature type="binding site" evidence="1">
    <location>
        <position position="122"/>
    </location>
    <ligand>
        <name>a divalent metal cation</name>
        <dbReference type="ChEBI" id="CHEBI:60240"/>
        <label>2</label>
    </ligand>
</feature>
<evidence type="ECO:0000313" key="2">
    <source>
        <dbReference type="EMBL" id="NAW52190.1"/>
    </source>
</evidence>
<feature type="binding site" evidence="1">
    <location>
        <position position="170"/>
    </location>
    <ligand>
        <name>a divalent metal cation</name>
        <dbReference type="ChEBI" id="CHEBI:60240"/>
        <label>1</label>
    </ligand>
</feature>
<organism evidence="2 3">
    <name type="scientific">Elizabethkingia argenteiflava</name>
    <dbReference type="NCBI Taxonomy" id="2681556"/>
    <lineage>
        <taxon>Bacteria</taxon>
        <taxon>Pseudomonadati</taxon>
        <taxon>Bacteroidota</taxon>
        <taxon>Flavobacteriia</taxon>
        <taxon>Flavobacteriales</taxon>
        <taxon>Weeksellaceae</taxon>
        <taxon>Elizabethkingia</taxon>
    </lineage>
</organism>
<dbReference type="GO" id="GO:0016788">
    <property type="term" value="F:hydrolase activity, acting on ester bonds"/>
    <property type="evidence" value="ECO:0007669"/>
    <property type="project" value="InterPro"/>
</dbReference>
<dbReference type="Gene3D" id="3.20.20.140">
    <property type="entry name" value="Metal-dependent hydrolases"/>
    <property type="match status" value="1"/>
</dbReference>
<feature type="binding site" evidence="1">
    <location>
        <position position="100"/>
    </location>
    <ligand>
        <name>a divalent metal cation</name>
        <dbReference type="ChEBI" id="CHEBI:60240"/>
        <label>2</label>
    </ligand>
</feature>
<dbReference type="EMBL" id="JAAABJ010000651">
    <property type="protein sequence ID" value="NAW52190.1"/>
    <property type="molecule type" value="Genomic_DNA"/>
</dbReference>
<keyword evidence="1" id="KW-0479">Metal-binding</keyword>